<gene>
    <name evidence="1" type="ORF">LCGC14_2756990</name>
</gene>
<organism evidence="1">
    <name type="scientific">marine sediment metagenome</name>
    <dbReference type="NCBI Taxonomy" id="412755"/>
    <lineage>
        <taxon>unclassified sequences</taxon>
        <taxon>metagenomes</taxon>
        <taxon>ecological metagenomes</taxon>
    </lineage>
</organism>
<name>A0A0F8Z011_9ZZZZ</name>
<accession>A0A0F8Z011</accession>
<sequence length="43" mass="5034">SIESMKNGNLSKKFSKDAEEHVRENFDLEKKILELELILEKIS</sequence>
<reference evidence="1" key="1">
    <citation type="journal article" date="2015" name="Nature">
        <title>Complex archaea that bridge the gap between prokaryotes and eukaryotes.</title>
        <authorList>
            <person name="Spang A."/>
            <person name="Saw J.H."/>
            <person name="Jorgensen S.L."/>
            <person name="Zaremba-Niedzwiedzka K."/>
            <person name="Martijn J."/>
            <person name="Lind A.E."/>
            <person name="van Eijk R."/>
            <person name="Schleper C."/>
            <person name="Guy L."/>
            <person name="Ettema T.J."/>
        </authorList>
    </citation>
    <scope>NUCLEOTIDE SEQUENCE</scope>
</reference>
<protein>
    <submittedName>
        <fullName evidence="1">Uncharacterized protein</fullName>
    </submittedName>
</protein>
<proteinExistence type="predicted"/>
<evidence type="ECO:0000313" key="1">
    <source>
        <dbReference type="EMBL" id="KKK87062.1"/>
    </source>
</evidence>
<feature type="non-terminal residue" evidence="1">
    <location>
        <position position="1"/>
    </location>
</feature>
<dbReference type="EMBL" id="LAZR01050571">
    <property type="protein sequence ID" value="KKK87062.1"/>
    <property type="molecule type" value="Genomic_DNA"/>
</dbReference>
<dbReference type="AlphaFoldDB" id="A0A0F8Z011"/>
<comment type="caution">
    <text evidence="1">The sequence shown here is derived from an EMBL/GenBank/DDBJ whole genome shotgun (WGS) entry which is preliminary data.</text>
</comment>